<feature type="region of interest" description="Disordered" evidence="9">
    <location>
        <begin position="186"/>
        <end position="218"/>
    </location>
</feature>
<comment type="similarity">
    <text evidence="1 8">Belongs to the claudin family.</text>
</comment>
<proteinExistence type="inferred from homology"/>
<dbReference type="PANTHER" id="PTHR12002">
    <property type="entry name" value="CLAUDIN"/>
    <property type="match status" value="1"/>
</dbReference>
<feature type="non-terminal residue" evidence="10">
    <location>
        <position position="1"/>
    </location>
</feature>
<keyword evidence="4 8" id="KW-0812">Transmembrane</keyword>
<feature type="non-terminal residue" evidence="10">
    <location>
        <position position="218"/>
    </location>
</feature>
<evidence type="ECO:0000313" key="10">
    <source>
        <dbReference type="EMBL" id="MBN3274675.1"/>
    </source>
</evidence>
<dbReference type="PRINTS" id="PR01385">
    <property type="entry name" value="CLAUDIN14"/>
</dbReference>
<feature type="transmembrane region" description="Helical" evidence="8">
    <location>
        <begin position="164"/>
        <end position="182"/>
    </location>
</feature>
<dbReference type="InterPro" id="IPR006187">
    <property type="entry name" value="Claudin"/>
</dbReference>
<name>A0ABS2XK64_POLSP</name>
<keyword evidence="7 8" id="KW-0472">Membrane</keyword>
<dbReference type="PROSITE" id="PS01346">
    <property type="entry name" value="CLAUDIN"/>
    <property type="match status" value="1"/>
</dbReference>
<evidence type="ECO:0000256" key="5">
    <source>
        <dbReference type="ARBA" id="ARBA00022949"/>
    </source>
</evidence>
<dbReference type="Gene3D" id="1.20.140.150">
    <property type="match status" value="1"/>
</dbReference>
<keyword evidence="2 8" id="KW-0796">Tight junction</keyword>
<dbReference type="InterPro" id="IPR004031">
    <property type="entry name" value="PMP22/EMP/MP20/Claudin"/>
</dbReference>
<evidence type="ECO:0000256" key="6">
    <source>
        <dbReference type="ARBA" id="ARBA00022989"/>
    </source>
</evidence>
<comment type="function">
    <text evidence="8">Claudins function as major constituents of the tight junction complexes that regulate the permeability of epithelia.</text>
</comment>
<keyword evidence="6 8" id="KW-1133">Transmembrane helix</keyword>
<dbReference type="Pfam" id="PF00822">
    <property type="entry name" value="PMP22_Claudin"/>
    <property type="match status" value="1"/>
</dbReference>
<dbReference type="PRINTS" id="PR01077">
    <property type="entry name" value="CLAUDIN"/>
</dbReference>
<evidence type="ECO:0000256" key="3">
    <source>
        <dbReference type="ARBA" id="ARBA00022475"/>
    </source>
</evidence>
<dbReference type="Proteomes" id="UP001166093">
    <property type="component" value="Unassembled WGS sequence"/>
</dbReference>
<evidence type="ECO:0000256" key="7">
    <source>
        <dbReference type="ARBA" id="ARBA00023136"/>
    </source>
</evidence>
<evidence type="ECO:0000256" key="2">
    <source>
        <dbReference type="ARBA" id="ARBA00022427"/>
    </source>
</evidence>
<dbReference type="EMBL" id="JAAWVQ010042710">
    <property type="protein sequence ID" value="MBN3274675.1"/>
    <property type="molecule type" value="Genomic_DNA"/>
</dbReference>
<organism evidence="10 11">
    <name type="scientific">Polyodon spathula</name>
    <name type="common">North American paddlefish</name>
    <name type="synonym">Squalus spathula</name>
    <dbReference type="NCBI Taxonomy" id="7913"/>
    <lineage>
        <taxon>Eukaryota</taxon>
        <taxon>Metazoa</taxon>
        <taxon>Chordata</taxon>
        <taxon>Craniata</taxon>
        <taxon>Vertebrata</taxon>
        <taxon>Euteleostomi</taxon>
        <taxon>Actinopterygii</taxon>
        <taxon>Chondrostei</taxon>
        <taxon>Acipenseriformes</taxon>
        <taxon>Polyodontidae</taxon>
        <taxon>Polyodon</taxon>
    </lineage>
</organism>
<dbReference type="InterPro" id="IPR017974">
    <property type="entry name" value="Claudin_CS"/>
</dbReference>
<sequence>MATTALQLLGLSLCVIGWVGEILTCVLPMWRVTAFIGNSLVITETIWEGLWMNCIVQTAGQIQCKVYDSILALPWDLQAVRALAVVSVLIALLALAAGVVGAKCTKCLEEGPLKSGISLAAGSLFCAAGFVYFIPVCWTANSIIRDFYNPLVPDPRKRELGPALFLGWGAAVLLVFGGALLVSGSRSASNPNFDSGSRDSSLGRSAPTLPAERLKGYV</sequence>
<gene>
    <name evidence="10" type="primary">Cldn4_6</name>
    <name evidence="10" type="ORF">GTO93_0002155</name>
</gene>
<feature type="compositionally biased region" description="Low complexity" evidence="9">
    <location>
        <begin position="194"/>
        <end position="205"/>
    </location>
</feature>
<feature type="transmembrane region" description="Helical" evidence="8">
    <location>
        <begin position="82"/>
        <end position="105"/>
    </location>
</feature>
<evidence type="ECO:0000256" key="8">
    <source>
        <dbReference type="RuleBase" id="RU060637"/>
    </source>
</evidence>
<comment type="caution">
    <text evidence="10">The sequence shown here is derived from an EMBL/GenBank/DDBJ whole genome shotgun (WGS) entry which is preliminary data.</text>
</comment>
<keyword evidence="5 8" id="KW-0965">Cell junction</keyword>
<reference evidence="10" key="1">
    <citation type="journal article" date="2021" name="Cell">
        <title>Tracing the genetic footprints of vertebrate landing in non-teleost ray-finned fishes.</title>
        <authorList>
            <person name="Bi X."/>
            <person name="Wang K."/>
            <person name="Yang L."/>
            <person name="Pan H."/>
            <person name="Jiang H."/>
            <person name="Wei Q."/>
            <person name="Fang M."/>
            <person name="Yu H."/>
            <person name="Zhu C."/>
            <person name="Cai Y."/>
            <person name="He Y."/>
            <person name="Gan X."/>
            <person name="Zeng H."/>
            <person name="Yu D."/>
            <person name="Zhu Y."/>
            <person name="Jiang H."/>
            <person name="Qiu Q."/>
            <person name="Yang H."/>
            <person name="Zhang Y.E."/>
            <person name="Wang W."/>
            <person name="Zhu M."/>
            <person name="He S."/>
            <person name="Zhang G."/>
        </authorList>
    </citation>
    <scope>NUCLEOTIDE SEQUENCE</scope>
    <source>
        <strain evidence="10">Pddl_001</strain>
    </source>
</reference>
<protein>
    <recommendedName>
        <fullName evidence="8">Claudin</fullName>
    </recommendedName>
</protein>
<evidence type="ECO:0000256" key="4">
    <source>
        <dbReference type="ARBA" id="ARBA00022692"/>
    </source>
</evidence>
<comment type="subcellular location">
    <subcellularLocation>
        <location evidence="8">Cell junction</location>
        <location evidence="8">Tight junction</location>
    </subcellularLocation>
    <subcellularLocation>
        <location evidence="8">Cell membrane</location>
        <topology evidence="8">Multi-pass membrane protein</topology>
    </subcellularLocation>
</comment>
<evidence type="ECO:0000313" key="11">
    <source>
        <dbReference type="Proteomes" id="UP001166093"/>
    </source>
</evidence>
<keyword evidence="3 8" id="KW-1003">Cell membrane</keyword>
<feature type="transmembrane region" description="Helical" evidence="8">
    <location>
        <begin position="117"/>
        <end position="144"/>
    </location>
</feature>
<keyword evidence="11" id="KW-1185">Reference proteome</keyword>
<accession>A0ABS2XK64</accession>
<evidence type="ECO:0000256" key="1">
    <source>
        <dbReference type="ARBA" id="ARBA00008295"/>
    </source>
</evidence>
<evidence type="ECO:0000256" key="9">
    <source>
        <dbReference type="SAM" id="MobiDB-lite"/>
    </source>
</evidence>
<comment type="caution">
    <text evidence="8">Lacks conserved residue(s) required for the propagation of feature annotation.</text>
</comment>